<accession>A0AAV4W531</accession>
<protein>
    <submittedName>
        <fullName evidence="1">Uncharacterized protein</fullName>
    </submittedName>
</protein>
<dbReference type="AlphaFoldDB" id="A0AAV4W531"/>
<evidence type="ECO:0000313" key="2">
    <source>
        <dbReference type="Proteomes" id="UP001054945"/>
    </source>
</evidence>
<gene>
    <name evidence="1" type="ORF">CEXT_797911</name>
</gene>
<evidence type="ECO:0000313" key="1">
    <source>
        <dbReference type="EMBL" id="GIY77842.1"/>
    </source>
</evidence>
<keyword evidence="2" id="KW-1185">Reference proteome</keyword>
<dbReference type="Proteomes" id="UP001054945">
    <property type="component" value="Unassembled WGS sequence"/>
</dbReference>
<name>A0AAV4W531_CAEEX</name>
<reference evidence="1 2" key="1">
    <citation type="submission" date="2021-06" db="EMBL/GenBank/DDBJ databases">
        <title>Caerostris extrusa draft genome.</title>
        <authorList>
            <person name="Kono N."/>
            <person name="Arakawa K."/>
        </authorList>
    </citation>
    <scope>NUCLEOTIDE SEQUENCE [LARGE SCALE GENOMIC DNA]</scope>
</reference>
<dbReference type="EMBL" id="BPLR01015688">
    <property type="protein sequence ID" value="GIY77842.1"/>
    <property type="molecule type" value="Genomic_DNA"/>
</dbReference>
<sequence length="92" mass="9954">MFLISIKFGPAGGRGSKSQAWIRKRFKLTSQYPLTLKPIAPNFVLHYEGDEGPAGGRGPCPKPGYENVYNVAVTDIPPLPLISSYTTSATKS</sequence>
<comment type="caution">
    <text evidence="1">The sequence shown here is derived from an EMBL/GenBank/DDBJ whole genome shotgun (WGS) entry which is preliminary data.</text>
</comment>
<organism evidence="1 2">
    <name type="scientific">Caerostris extrusa</name>
    <name type="common">Bark spider</name>
    <name type="synonym">Caerostris bankana</name>
    <dbReference type="NCBI Taxonomy" id="172846"/>
    <lineage>
        <taxon>Eukaryota</taxon>
        <taxon>Metazoa</taxon>
        <taxon>Ecdysozoa</taxon>
        <taxon>Arthropoda</taxon>
        <taxon>Chelicerata</taxon>
        <taxon>Arachnida</taxon>
        <taxon>Araneae</taxon>
        <taxon>Araneomorphae</taxon>
        <taxon>Entelegynae</taxon>
        <taxon>Araneoidea</taxon>
        <taxon>Araneidae</taxon>
        <taxon>Caerostris</taxon>
    </lineage>
</organism>
<proteinExistence type="predicted"/>